<evidence type="ECO:0000313" key="2">
    <source>
        <dbReference type="Proteomes" id="UP000001038"/>
    </source>
</evidence>
<reference evidence="1" key="2">
    <citation type="submission" date="2025-08" db="UniProtKB">
        <authorList>
            <consortium name="Ensembl"/>
        </authorList>
    </citation>
    <scope>IDENTIFICATION</scope>
    <source>
        <strain evidence="1">Hd-rR</strain>
    </source>
</reference>
<keyword evidence="2" id="KW-1185">Reference proteome</keyword>
<dbReference type="Bgee" id="ENSORLG00000021826">
    <property type="expression patterns" value="Expressed in animal zygote and 2 other cell types or tissues"/>
</dbReference>
<dbReference type="AlphaFoldDB" id="A0A3B3HQ87"/>
<organism evidence="1 2">
    <name type="scientific">Oryzias latipes</name>
    <name type="common">Japanese rice fish</name>
    <name type="synonym">Japanese killifish</name>
    <dbReference type="NCBI Taxonomy" id="8090"/>
    <lineage>
        <taxon>Eukaryota</taxon>
        <taxon>Metazoa</taxon>
        <taxon>Chordata</taxon>
        <taxon>Craniata</taxon>
        <taxon>Vertebrata</taxon>
        <taxon>Euteleostomi</taxon>
        <taxon>Actinopterygii</taxon>
        <taxon>Neopterygii</taxon>
        <taxon>Teleostei</taxon>
        <taxon>Neoteleostei</taxon>
        <taxon>Acanthomorphata</taxon>
        <taxon>Ovalentaria</taxon>
        <taxon>Atherinomorphae</taxon>
        <taxon>Beloniformes</taxon>
        <taxon>Adrianichthyidae</taxon>
        <taxon>Oryziinae</taxon>
        <taxon>Oryzias</taxon>
    </lineage>
</organism>
<proteinExistence type="predicted"/>
<evidence type="ECO:0000313" key="1">
    <source>
        <dbReference type="Ensembl" id="ENSORLP00000034059.1"/>
    </source>
</evidence>
<dbReference type="Ensembl" id="ENSORLT00000035243.1">
    <property type="protein sequence ID" value="ENSORLP00000034059.1"/>
    <property type="gene ID" value="ENSORLG00000021826.1"/>
</dbReference>
<name>A0A3B3HQ87_ORYLA</name>
<dbReference type="InParanoid" id="A0A3B3HQ87"/>
<reference evidence="1 2" key="1">
    <citation type="journal article" date="2007" name="Nature">
        <title>The medaka draft genome and insights into vertebrate genome evolution.</title>
        <authorList>
            <person name="Kasahara M."/>
            <person name="Naruse K."/>
            <person name="Sasaki S."/>
            <person name="Nakatani Y."/>
            <person name="Qu W."/>
            <person name="Ahsan B."/>
            <person name="Yamada T."/>
            <person name="Nagayasu Y."/>
            <person name="Doi K."/>
            <person name="Kasai Y."/>
            <person name="Jindo T."/>
            <person name="Kobayashi D."/>
            <person name="Shimada A."/>
            <person name="Toyoda A."/>
            <person name="Kuroki Y."/>
            <person name="Fujiyama A."/>
            <person name="Sasaki T."/>
            <person name="Shimizu A."/>
            <person name="Asakawa S."/>
            <person name="Shimizu N."/>
            <person name="Hashimoto S."/>
            <person name="Yang J."/>
            <person name="Lee Y."/>
            <person name="Matsushima K."/>
            <person name="Sugano S."/>
            <person name="Sakaizumi M."/>
            <person name="Narita T."/>
            <person name="Ohishi K."/>
            <person name="Haga S."/>
            <person name="Ohta F."/>
            <person name="Nomoto H."/>
            <person name="Nogata K."/>
            <person name="Morishita T."/>
            <person name="Endo T."/>
            <person name="Shin-I T."/>
            <person name="Takeda H."/>
            <person name="Morishita S."/>
            <person name="Kohara Y."/>
        </authorList>
    </citation>
    <scope>NUCLEOTIDE SEQUENCE [LARGE SCALE GENOMIC DNA]</scope>
    <source>
        <strain evidence="1 2">Hd-rR</strain>
    </source>
</reference>
<reference evidence="1" key="3">
    <citation type="submission" date="2025-09" db="UniProtKB">
        <authorList>
            <consortium name="Ensembl"/>
        </authorList>
    </citation>
    <scope>IDENTIFICATION</scope>
    <source>
        <strain evidence="1">Hd-rR</strain>
    </source>
</reference>
<protein>
    <submittedName>
        <fullName evidence="1">Uncharacterized protein</fullName>
    </submittedName>
</protein>
<sequence>MIKCYRQSESFPSSKTLSFKKCLRKVVDRLILLKFLVGVRLAVLELLQSKDWAWNISLAYRILRHTRYIRLNTLQW</sequence>
<dbReference type="Proteomes" id="UP000001038">
    <property type="component" value="Chromosome 4"/>
</dbReference>
<accession>A0A3B3HQ87</accession>